<dbReference type="InterPro" id="IPR025665">
    <property type="entry name" value="Beta-barrel_OMP_2"/>
</dbReference>
<dbReference type="Pfam" id="PF13568">
    <property type="entry name" value="OMP_b-brl_2"/>
    <property type="match status" value="1"/>
</dbReference>
<sequence>MFTALAAVAQRNYVPVTIVKAPNDSLKGFINFRDWYQAPKQIIFKESLSDTKEQHFGPGDISGFVIGEPEMEYVSRKVSIDVTKEDLTGDQEAWQRTIQDTLVFLRKIVGGTYNLYEYADMHSRMHFIYDGQQVPARELEVIKAYVKRPSGDGIVTDARYKQQLEELFADNRSVVKKVSFSGYNDKSLTRLFVAYNSQKDPATVTVPDVKKRTRYPISFGLMAGMAFNSYTFDGIAFNEQKGRHKSNSTPIAGVWLDVPFGRIARNFSAVIEGFYKQSKTSFTNQPGDQFKYNFSYIQFNTMFRYTYPTKSGISPYLNVGMGNGMVIKITENDYAYWNRPNEWRTAIVGPRKHEQSLVAGVGVNIYRLAAEIRYNNGNGFSPYSSGKTTFNNVQVVAKLRF</sequence>
<gene>
    <name evidence="2" type="ORF">K1Y79_19850</name>
</gene>
<proteinExistence type="predicted"/>
<accession>A0ABS7GFY4</accession>
<keyword evidence="3" id="KW-1185">Reference proteome</keyword>
<evidence type="ECO:0000313" key="2">
    <source>
        <dbReference type="EMBL" id="MBW8686605.1"/>
    </source>
</evidence>
<evidence type="ECO:0000313" key="3">
    <source>
        <dbReference type="Proteomes" id="UP000812961"/>
    </source>
</evidence>
<dbReference type="RefSeq" id="WP_220251900.1">
    <property type="nucleotide sequence ID" value="NZ_JAICCF010000003.1"/>
</dbReference>
<evidence type="ECO:0000259" key="1">
    <source>
        <dbReference type="Pfam" id="PF13568"/>
    </source>
</evidence>
<comment type="caution">
    <text evidence="2">The sequence shown here is derived from an EMBL/GenBank/DDBJ whole genome shotgun (WGS) entry which is preliminary data.</text>
</comment>
<feature type="domain" description="Outer membrane protein beta-barrel" evidence="1">
    <location>
        <begin position="216"/>
        <end position="376"/>
    </location>
</feature>
<organism evidence="2 3">
    <name type="scientific">Chitinophaga rhizophila</name>
    <dbReference type="NCBI Taxonomy" id="2866212"/>
    <lineage>
        <taxon>Bacteria</taxon>
        <taxon>Pseudomonadati</taxon>
        <taxon>Bacteroidota</taxon>
        <taxon>Chitinophagia</taxon>
        <taxon>Chitinophagales</taxon>
        <taxon>Chitinophagaceae</taxon>
        <taxon>Chitinophaga</taxon>
    </lineage>
</organism>
<protein>
    <submittedName>
        <fullName evidence="2">PorT family protein</fullName>
    </submittedName>
</protein>
<dbReference type="Proteomes" id="UP000812961">
    <property type="component" value="Unassembled WGS sequence"/>
</dbReference>
<reference evidence="2 3" key="1">
    <citation type="submission" date="2021-08" db="EMBL/GenBank/DDBJ databases">
        <title>The genome sequence of Chitinophaga sp. B61.</title>
        <authorList>
            <person name="Zhang X."/>
        </authorList>
    </citation>
    <scope>NUCLEOTIDE SEQUENCE [LARGE SCALE GENOMIC DNA]</scope>
    <source>
        <strain evidence="2 3">B61</strain>
    </source>
</reference>
<name>A0ABS7GFY4_9BACT</name>
<dbReference type="EMBL" id="JAICCF010000003">
    <property type="protein sequence ID" value="MBW8686605.1"/>
    <property type="molecule type" value="Genomic_DNA"/>
</dbReference>